<dbReference type="InterPro" id="IPR038110">
    <property type="entry name" value="TD_ACT-like_sf"/>
</dbReference>
<comment type="cofactor">
    <cofactor evidence="1">
        <name>pyridoxal 5'-phosphate</name>
        <dbReference type="ChEBI" id="CHEBI:597326"/>
    </cofactor>
</comment>
<feature type="domain" description="ACT-like" evidence="7">
    <location>
        <begin position="28"/>
        <end position="99"/>
    </location>
</feature>
<organism evidence="8">
    <name type="scientific">marine metagenome</name>
    <dbReference type="NCBI Taxonomy" id="408172"/>
    <lineage>
        <taxon>unclassified sequences</taxon>
        <taxon>metagenomes</taxon>
        <taxon>ecological metagenomes</taxon>
    </lineage>
</organism>
<dbReference type="EMBL" id="UINC01115884">
    <property type="protein sequence ID" value="SVC87236.1"/>
    <property type="molecule type" value="Genomic_DNA"/>
</dbReference>
<evidence type="ECO:0000256" key="6">
    <source>
        <dbReference type="SAM" id="MobiDB-lite"/>
    </source>
</evidence>
<accession>A0A382QP71</accession>
<evidence type="ECO:0000313" key="8">
    <source>
        <dbReference type="EMBL" id="SVC87236.1"/>
    </source>
</evidence>
<evidence type="ECO:0000256" key="2">
    <source>
        <dbReference type="ARBA" id="ARBA00022605"/>
    </source>
</evidence>
<dbReference type="InterPro" id="IPR001721">
    <property type="entry name" value="TD_ACT-like"/>
</dbReference>
<dbReference type="PANTHER" id="PTHR48078">
    <property type="entry name" value="THREONINE DEHYDRATASE, MITOCHONDRIAL-RELATED"/>
    <property type="match status" value="1"/>
</dbReference>
<dbReference type="GO" id="GO:0004794">
    <property type="term" value="F:threonine deaminase activity"/>
    <property type="evidence" value="ECO:0007669"/>
    <property type="project" value="TreeGrafter"/>
</dbReference>
<dbReference type="PROSITE" id="PS51672">
    <property type="entry name" value="ACT_LIKE"/>
    <property type="match status" value="1"/>
</dbReference>
<name>A0A382QP71_9ZZZZ</name>
<reference evidence="8" key="1">
    <citation type="submission" date="2018-05" db="EMBL/GenBank/DDBJ databases">
        <authorList>
            <person name="Lanie J.A."/>
            <person name="Ng W.-L."/>
            <person name="Kazmierczak K.M."/>
            <person name="Andrzejewski T.M."/>
            <person name="Davidsen T.M."/>
            <person name="Wayne K.J."/>
            <person name="Tettelin H."/>
            <person name="Glass J.I."/>
            <person name="Rusch D."/>
            <person name="Podicherti R."/>
            <person name="Tsui H.-C.T."/>
            <person name="Winkler M.E."/>
        </authorList>
    </citation>
    <scope>NUCLEOTIDE SEQUENCE</scope>
</reference>
<dbReference type="InterPro" id="IPR050147">
    <property type="entry name" value="Ser/Thr_Dehydratase"/>
</dbReference>
<dbReference type="GO" id="GO:0009097">
    <property type="term" value="P:isoleucine biosynthetic process"/>
    <property type="evidence" value="ECO:0007669"/>
    <property type="project" value="TreeGrafter"/>
</dbReference>
<feature type="region of interest" description="Disordered" evidence="6">
    <location>
        <begin position="1"/>
        <end position="22"/>
    </location>
</feature>
<keyword evidence="4" id="KW-0456">Lyase</keyword>
<evidence type="ECO:0000256" key="4">
    <source>
        <dbReference type="ARBA" id="ARBA00023239"/>
    </source>
</evidence>
<dbReference type="CDD" id="cd04907">
    <property type="entry name" value="ACT_ThrD-I_2"/>
    <property type="match status" value="1"/>
</dbReference>
<keyword evidence="2" id="KW-0028">Amino-acid biosynthesis</keyword>
<evidence type="ECO:0000256" key="3">
    <source>
        <dbReference type="ARBA" id="ARBA00022898"/>
    </source>
</evidence>
<comment type="pathway">
    <text evidence="5">Amino-acid biosynthesis.</text>
</comment>
<dbReference type="PANTHER" id="PTHR48078:SF11">
    <property type="entry name" value="THREONINE DEHYDRATASE, MITOCHONDRIAL"/>
    <property type="match status" value="1"/>
</dbReference>
<gene>
    <name evidence="8" type="ORF">METZ01_LOCUS340090</name>
</gene>
<dbReference type="Pfam" id="PF00585">
    <property type="entry name" value="Thr_dehydrat_C"/>
    <property type="match status" value="1"/>
</dbReference>
<dbReference type="AlphaFoldDB" id="A0A382QP71"/>
<dbReference type="Gene3D" id="3.40.1020.10">
    <property type="entry name" value="Biosynthetic Threonine Deaminase, Domain 3"/>
    <property type="match status" value="1"/>
</dbReference>
<evidence type="ECO:0000256" key="5">
    <source>
        <dbReference type="ARBA" id="ARBA00029440"/>
    </source>
</evidence>
<evidence type="ECO:0000256" key="1">
    <source>
        <dbReference type="ARBA" id="ARBA00001933"/>
    </source>
</evidence>
<sequence>MHQAGGEQEPDPDPLVRGSAPEDVPSEIARHFEFPERPDSLLKFLDTLGDRWNISLSHYRNHEANFSRVLAGFEVSEEESEDFRAFMKSFGYPYVCEPDNTAYRLFLR</sequence>
<keyword evidence="3" id="KW-0663">Pyridoxal phosphate</keyword>
<dbReference type="GO" id="GO:0006565">
    <property type="term" value="P:L-serine catabolic process"/>
    <property type="evidence" value="ECO:0007669"/>
    <property type="project" value="TreeGrafter"/>
</dbReference>
<proteinExistence type="predicted"/>
<dbReference type="InterPro" id="IPR045865">
    <property type="entry name" value="ACT-like_dom_sf"/>
</dbReference>
<dbReference type="GO" id="GO:0003941">
    <property type="term" value="F:L-serine ammonia-lyase activity"/>
    <property type="evidence" value="ECO:0007669"/>
    <property type="project" value="TreeGrafter"/>
</dbReference>
<dbReference type="GO" id="GO:0006567">
    <property type="term" value="P:L-threonine catabolic process"/>
    <property type="evidence" value="ECO:0007669"/>
    <property type="project" value="TreeGrafter"/>
</dbReference>
<evidence type="ECO:0000259" key="7">
    <source>
        <dbReference type="PROSITE" id="PS51672"/>
    </source>
</evidence>
<dbReference type="SUPFAM" id="SSF55021">
    <property type="entry name" value="ACT-like"/>
    <property type="match status" value="1"/>
</dbReference>
<protein>
    <recommendedName>
        <fullName evidence="7">ACT-like domain-containing protein</fullName>
    </recommendedName>
</protein>